<comment type="caution">
    <text evidence="4">The sequence shown here is derived from an EMBL/GenBank/DDBJ whole genome shotgun (WGS) entry which is preliminary data.</text>
</comment>
<dbReference type="CDD" id="cd04792">
    <property type="entry name" value="LanM-like"/>
    <property type="match status" value="1"/>
</dbReference>
<proteinExistence type="predicted"/>
<keyword evidence="2" id="KW-0175">Coiled coil</keyword>
<reference evidence="4 5" key="1">
    <citation type="submission" date="2018-07" db="EMBL/GenBank/DDBJ databases">
        <title>Genomic Encyclopedia of Type Strains, Phase IV (KMG-IV): sequencing the most valuable type-strain genomes for metagenomic binning, comparative biology and taxonomic classification.</title>
        <authorList>
            <person name="Goeker M."/>
        </authorList>
    </citation>
    <scope>NUCLEOTIDE SEQUENCE [LARGE SCALE GENOMIC DNA]</scope>
    <source>
        <strain evidence="4 5">DSM 27016</strain>
    </source>
</reference>
<dbReference type="SMART" id="SM01260">
    <property type="entry name" value="LANC_like"/>
    <property type="match status" value="1"/>
</dbReference>
<feature type="binding site" evidence="1">
    <location>
        <position position="897"/>
    </location>
    <ligand>
        <name>Zn(2+)</name>
        <dbReference type="ChEBI" id="CHEBI:29105"/>
    </ligand>
</feature>
<dbReference type="GO" id="GO:0046872">
    <property type="term" value="F:metal ion binding"/>
    <property type="evidence" value="ECO:0007669"/>
    <property type="project" value="UniProtKB-KW"/>
</dbReference>
<dbReference type="Pfam" id="PF13575">
    <property type="entry name" value="DUF4135"/>
    <property type="match status" value="1"/>
</dbReference>
<dbReference type="GO" id="GO:0005886">
    <property type="term" value="C:plasma membrane"/>
    <property type="evidence" value="ECO:0007669"/>
    <property type="project" value="TreeGrafter"/>
</dbReference>
<dbReference type="InterPro" id="IPR017146">
    <property type="entry name" value="Lanti_2_LanM"/>
</dbReference>
<feature type="domain" description="Lantibiotic biosynthesis protein dehydration" evidence="3">
    <location>
        <begin position="179"/>
        <end position="554"/>
    </location>
</feature>
<evidence type="ECO:0000259" key="3">
    <source>
        <dbReference type="Pfam" id="PF13575"/>
    </source>
</evidence>
<evidence type="ECO:0000256" key="2">
    <source>
        <dbReference type="SAM" id="Coils"/>
    </source>
</evidence>
<feature type="binding site" evidence="1">
    <location>
        <position position="944"/>
    </location>
    <ligand>
        <name>Zn(2+)</name>
        <dbReference type="ChEBI" id="CHEBI:29105"/>
    </ligand>
</feature>
<dbReference type="PIRSF" id="PIRSF037228">
    <property type="entry name" value="Lant_mod_RumM"/>
    <property type="match status" value="1"/>
</dbReference>
<dbReference type="GO" id="GO:0031179">
    <property type="term" value="P:peptide modification"/>
    <property type="evidence" value="ECO:0007669"/>
    <property type="project" value="InterPro"/>
</dbReference>
<evidence type="ECO:0000256" key="1">
    <source>
        <dbReference type="PIRSR" id="PIRSR607822-1"/>
    </source>
</evidence>
<feature type="binding site" evidence="1">
    <location>
        <position position="943"/>
    </location>
    <ligand>
        <name>Zn(2+)</name>
        <dbReference type="ChEBI" id="CHEBI:29105"/>
    </ligand>
</feature>
<dbReference type="Proteomes" id="UP000253034">
    <property type="component" value="Unassembled WGS sequence"/>
</dbReference>
<keyword evidence="1" id="KW-0479">Metal-binding</keyword>
<feature type="coiled-coil region" evidence="2">
    <location>
        <begin position="194"/>
        <end position="221"/>
    </location>
</feature>
<dbReference type="PANTHER" id="PTHR12736">
    <property type="entry name" value="LANC-LIKE PROTEIN"/>
    <property type="match status" value="1"/>
</dbReference>
<gene>
    <name evidence="4" type="ORF">DFR58_103212</name>
</gene>
<dbReference type="NCBIfam" id="TIGR03897">
    <property type="entry name" value="lanti_2_LanM"/>
    <property type="match status" value="1"/>
</dbReference>
<organism evidence="4 5">
    <name type="scientific">Anaerobacterium chartisolvens</name>
    <dbReference type="NCBI Taxonomy" id="1297424"/>
    <lineage>
        <taxon>Bacteria</taxon>
        <taxon>Bacillati</taxon>
        <taxon>Bacillota</taxon>
        <taxon>Clostridia</taxon>
        <taxon>Eubacteriales</taxon>
        <taxon>Oscillospiraceae</taxon>
        <taxon>Anaerobacterium</taxon>
    </lineage>
</organism>
<dbReference type="EMBL" id="QPJT01000003">
    <property type="protein sequence ID" value="RCX19465.1"/>
    <property type="molecule type" value="Genomic_DNA"/>
</dbReference>
<evidence type="ECO:0000313" key="4">
    <source>
        <dbReference type="EMBL" id="RCX19465.1"/>
    </source>
</evidence>
<dbReference type="InterPro" id="IPR025410">
    <property type="entry name" value="Lant_dehyd"/>
</dbReference>
<dbReference type="PRINTS" id="PR01950">
    <property type="entry name" value="LANCSUPER"/>
</dbReference>
<name>A0A369BE13_9FIRM</name>
<sequence length="1024" mass="118003">MMGEVLNLIKHDELVNYWKSFFPKSNEISDIEELIANVSGKRFEEFIYEYNVNDDSLLQSMIWSGITRQELLDSILGNLKNQNMWVYFYEPVLKKYIDKLFAAVDKSNIIEDKNIFLQQAIHNTLNLLHLAGFQTIIAEIYYARQDSILRGDSSIDRGNYYNEVLLKDNEYRKEIYRNYPELIRILDIKVKYSVEFIIKIINDTEKEINEIENRLNDGKSLGKIKTMSMGEGDTHNDGKSVSKLIFNTDKIIIYKPRNLAIEEKYREFLQWLNSTAVDDGYKLVAAKVYSIEDAGWMEFIEYHDCKSREELAGFYYKVGLLMCVLYTTNGIDIHHENIIAQGDTPVLVDLETFIHPDFSDEYELKSAPLLAMKELGNSVTKNILLPTYVTNKNNNKILDLGGLSGTKEQESPFATKFIENYGTDEVRVKIMHAAIEAKGNNPSIKGEVADSKCYREEIIDGFKNMYKWILRNINLYIDKIEELFSDVIVRIVYRPTNVYAQLLYSSYHPDLLTNNVDRKVFLHRIANKKDEKSYKMNLLEIHDMLQGDIPYFYVKGNGVKVKGIHSKDSGVKLKSSTIGTIKDKVTNMSQTDMYRQISIINSKLMIEPVKQETVTEFQKSGVRKWNESKFIRASEKIADYLLARSIAGKSDQGNDRTWFGSQESEIGYNIYKPMDNSIYYGLSGIAMFFSLLKQLSDSPQYRNIEKEVCETIIRQIPESIHEINTEDIDIGAFSGLAGAAYSLFYIDFNNKNNTYNQTIYNIMKIIENKIDVLKKFDIIREAGIIGVMLTIYTKSDNMLMKSKSLELAKRIYQRLEKEAIVIDGLPGITWSRKGYIGYAHGNAGVIAQIYRLYSITRQEKIKILVNKALLFERASYVEKEKNWKRSIDETNFSCGWCHGAPGILMSKLQLLKWGFRDEMIDKEIQIAISTTISSGLKRDWCLCHGDMGNLVILKEAGIVLNDESLYRQSVSTIEPFIEYLVGIMETEDFKQYENNGFMLGLAGIGYEILRIDREDNMPNIMALE</sequence>
<dbReference type="InterPro" id="IPR007822">
    <property type="entry name" value="LANC-like"/>
</dbReference>
<keyword evidence="5" id="KW-1185">Reference proteome</keyword>
<accession>A0A369BE13</accession>
<protein>
    <submittedName>
        <fullName evidence="4">Type 2 lantibiotic biosynthesis protein LanM</fullName>
    </submittedName>
</protein>
<evidence type="ECO:0000313" key="5">
    <source>
        <dbReference type="Proteomes" id="UP000253034"/>
    </source>
</evidence>
<dbReference type="Gene3D" id="1.50.10.20">
    <property type="match status" value="1"/>
</dbReference>
<dbReference type="SUPFAM" id="SSF158745">
    <property type="entry name" value="LanC-like"/>
    <property type="match status" value="1"/>
</dbReference>
<dbReference type="AlphaFoldDB" id="A0A369BE13"/>
<dbReference type="Pfam" id="PF05147">
    <property type="entry name" value="LANC_like"/>
    <property type="match status" value="1"/>
</dbReference>
<dbReference type="PANTHER" id="PTHR12736:SF7">
    <property type="entry name" value="LANC-LIKE PROTEIN 3"/>
    <property type="match status" value="1"/>
</dbReference>
<keyword evidence="1" id="KW-0862">Zinc</keyword>